<dbReference type="InterPro" id="IPR002575">
    <property type="entry name" value="Aminoglycoside_PTrfase"/>
</dbReference>
<evidence type="ECO:0000259" key="1">
    <source>
        <dbReference type="Pfam" id="PF01636"/>
    </source>
</evidence>
<dbReference type="Proteomes" id="UP000034516">
    <property type="component" value="Unassembled WGS sequence"/>
</dbReference>
<dbReference type="EMBL" id="LCCW01000008">
    <property type="protein sequence ID" value="KKS42717.1"/>
    <property type="molecule type" value="Genomic_DNA"/>
</dbReference>
<keyword evidence="2" id="KW-0808">Transferase</keyword>
<evidence type="ECO:0000313" key="3">
    <source>
        <dbReference type="Proteomes" id="UP000034516"/>
    </source>
</evidence>
<evidence type="ECO:0000313" key="2">
    <source>
        <dbReference type="EMBL" id="KKS42717.1"/>
    </source>
</evidence>
<keyword evidence="2" id="KW-0418">Kinase</keyword>
<dbReference type="Pfam" id="PF01636">
    <property type="entry name" value="APH"/>
    <property type="match status" value="1"/>
</dbReference>
<dbReference type="AlphaFoldDB" id="A0A0G0Z1R3"/>
<dbReference type="PANTHER" id="PTHR40086">
    <property type="entry name" value="PHOSPHOTRANSFERASE YTMP-RELATED"/>
    <property type="match status" value="1"/>
</dbReference>
<dbReference type="Gene3D" id="3.90.1200.10">
    <property type="match status" value="1"/>
</dbReference>
<dbReference type="GO" id="GO:0016301">
    <property type="term" value="F:kinase activity"/>
    <property type="evidence" value="ECO:0007669"/>
    <property type="project" value="UniProtKB-KW"/>
</dbReference>
<proteinExistence type="predicted"/>
<dbReference type="InterPro" id="IPR052077">
    <property type="entry name" value="CcrZ_PhaseVar_Mediator"/>
</dbReference>
<accession>A0A0G0Z1R3</accession>
<dbReference type="PANTHER" id="PTHR40086:SF1">
    <property type="entry name" value="CELL CYCLE REGULATOR CCRZ"/>
    <property type="match status" value="1"/>
</dbReference>
<organism evidence="2 3">
    <name type="scientific">Candidatus Kuenenbacteria bacterium GW2011_GWA2_42_15</name>
    <dbReference type="NCBI Taxonomy" id="1618677"/>
    <lineage>
        <taxon>Bacteria</taxon>
        <taxon>Candidatus Kueneniibacteriota</taxon>
    </lineage>
</organism>
<comment type="caution">
    <text evidence="2">The sequence shown here is derived from an EMBL/GenBank/DDBJ whole genome shotgun (WGS) entry which is preliminary data.</text>
</comment>
<name>A0A0G0Z1R3_9BACT</name>
<feature type="domain" description="Aminoglycoside phosphotransferase" evidence="1">
    <location>
        <begin position="114"/>
        <end position="269"/>
    </location>
</feature>
<dbReference type="InterPro" id="IPR011009">
    <property type="entry name" value="Kinase-like_dom_sf"/>
</dbReference>
<dbReference type="SUPFAM" id="SSF56112">
    <property type="entry name" value="Protein kinase-like (PK-like)"/>
    <property type="match status" value="1"/>
</dbReference>
<sequence>MNERYMFSGEAESFEKLELTKEEEAILKGLGLAPEDLHKLLATHPFAEGSYALLFELPNNGDSNLVAKAWKNRKRDSERGAVENVALRLLRIRNFKNAQRVSGYLRPSSILFEEKVEGEPVEQLTKDCIERLALALADLHSIKLNAYGKPLTKRKEGTQMDCLLDGIETLHKVAEPFASQAEVMELVNKALYKIKNKAEKSSVAFSSTNFTLVHFDLNKNNILYSKKDGAPIIIDWEQASAGDGAMDIAKLFLKSGFDADQKSDFLKTYESHQVDDQSHFQERLKAYEPFVLINSIIWRLGVLRDMPQQMTSDNESQFYNRVKTNFDKEIKTLKDFVLE</sequence>
<gene>
    <name evidence="2" type="ORF">UV02_C0008G0012</name>
</gene>
<protein>
    <submittedName>
        <fullName evidence="2">Choline/ethanolamine kinase family protein</fullName>
    </submittedName>
</protein>
<reference evidence="2 3" key="1">
    <citation type="journal article" date="2015" name="Nature">
        <title>rRNA introns, odd ribosomes, and small enigmatic genomes across a large radiation of phyla.</title>
        <authorList>
            <person name="Brown C.T."/>
            <person name="Hug L.A."/>
            <person name="Thomas B.C."/>
            <person name="Sharon I."/>
            <person name="Castelle C.J."/>
            <person name="Singh A."/>
            <person name="Wilkins M.J."/>
            <person name="Williams K.H."/>
            <person name="Banfield J.F."/>
        </authorList>
    </citation>
    <scope>NUCLEOTIDE SEQUENCE [LARGE SCALE GENOMIC DNA]</scope>
</reference>